<dbReference type="KEGG" id="ote:Oter_2181"/>
<dbReference type="SUPFAM" id="SSF53474">
    <property type="entry name" value="alpha/beta-Hydrolases"/>
    <property type="match status" value="1"/>
</dbReference>
<dbReference type="InterPro" id="IPR029058">
    <property type="entry name" value="AB_hydrolase_fold"/>
</dbReference>
<proteinExistence type="predicted"/>
<dbReference type="STRING" id="452637.Oter_2181"/>
<dbReference type="AlphaFoldDB" id="B1ZNU4"/>
<evidence type="ECO:0000259" key="1">
    <source>
        <dbReference type="Pfam" id="PF00561"/>
    </source>
</evidence>
<keyword evidence="2" id="KW-0378">Hydrolase</keyword>
<gene>
    <name evidence="2" type="ordered locus">Oter_2181</name>
</gene>
<dbReference type="GO" id="GO:0016787">
    <property type="term" value="F:hydrolase activity"/>
    <property type="evidence" value="ECO:0007669"/>
    <property type="project" value="UniProtKB-KW"/>
</dbReference>
<feature type="domain" description="AB hydrolase-1" evidence="1">
    <location>
        <begin position="36"/>
        <end position="176"/>
    </location>
</feature>
<dbReference type="InterPro" id="IPR050471">
    <property type="entry name" value="AB_hydrolase"/>
</dbReference>
<dbReference type="eggNOG" id="COG0596">
    <property type="taxonomic scope" value="Bacteria"/>
</dbReference>
<dbReference type="OrthoDB" id="9805423at2"/>
<dbReference type="PANTHER" id="PTHR43433:SF5">
    <property type="entry name" value="AB HYDROLASE-1 DOMAIN-CONTAINING PROTEIN"/>
    <property type="match status" value="1"/>
</dbReference>
<name>B1ZNU4_OPITP</name>
<dbReference type="EMBL" id="CP001032">
    <property type="protein sequence ID" value="ACB75464.1"/>
    <property type="molecule type" value="Genomic_DNA"/>
</dbReference>
<dbReference type="HOGENOM" id="CLU_020336_50_5_0"/>
<dbReference type="InterPro" id="IPR000073">
    <property type="entry name" value="AB_hydrolase_1"/>
</dbReference>
<dbReference type="Proteomes" id="UP000007013">
    <property type="component" value="Chromosome"/>
</dbReference>
<evidence type="ECO:0000313" key="2">
    <source>
        <dbReference type="EMBL" id="ACB75464.1"/>
    </source>
</evidence>
<sequence>MLSMTPVHAAETGYAPVNGLQLYYEIHGPAKATTTPLVLLHGGGDTIETSFGALLPVLARTRRVIALEQQGYGHTADVPDRPFTFEQSADDTAALLAHLGIARADLLGFSNGGTIALQVAIRHPQCVRKLVLVSTLTFRHGADPALWEWMKNARLENMPVELQDAYRKVAPQPENLRLMHDKAAQRMRDFRDIPSDALRAITAPALVIVGDTDVIRPEHALELARLLPHAQLAVLPATDHMAIMHRTELLEPMLTRFLNADLSRGTGVPPVGK</sequence>
<dbReference type="PANTHER" id="PTHR43433">
    <property type="entry name" value="HYDROLASE, ALPHA/BETA FOLD FAMILY PROTEIN"/>
    <property type="match status" value="1"/>
</dbReference>
<evidence type="ECO:0000313" key="3">
    <source>
        <dbReference type="Proteomes" id="UP000007013"/>
    </source>
</evidence>
<dbReference type="Gene3D" id="3.40.50.1820">
    <property type="entry name" value="alpha/beta hydrolase"/>
    <property type="match status" value="1"/>
</dbReference>
<dbReference type="Pfam" id="PF00561">
    <property type="entry name" value="Abhydrolase_1"/>
    <property type="match status" value="1"/>
</dbReference>
<dbReference type="PRINTS" id="PR00111">
    <property type="entry name" value="ABHYDROLASE"/>
</dbReference>
<protein>
    <submittedName>
        <fullName evidence="2">Alpha/beta hydrolase fold</fullName>
    </submittedName>
</protein>
<accession>B1ZNU4</accession>
<reference evidence="2 3" key="1">
    <citation type="journal article" date="2011" name="J. Bacteriol.">
        <title>Genome sequence of the verrucomicrobium Opitutus terrae PB90-1, an abundant inhabitant of rice paddy soil ecosystems.</title>
        <authorList>
            <person name="van Passel M.W."/>
            <person name="Kant R."/>
            <person name="Palva A."/>
            <person name="Copeland A."/>
            <person name="Lucas S."/>
            <person name="Lapidus A."/>
            <person name="Glavina del Rio T."/>
            <person name="Pitluck S."/>
            <person name="Goltsman E."/>
            <person name="Clum A."/>
            <person name="Sun H."/>
            <person name="Schmutz J."/>
            <person name="Larimer F.W."/>
            <person name="Land M.L."/>
            <person name="Hauser L."/>
            <person name="Kyrpides N."/>
            <person name="Mikhailova N."/>
            <person name="Richardson P.P."/>
            <person name="Janssen P.H."/>
            <person name="de Vos W.M."/>
            <person name="Smidt H."/>
        </authorList>
    </citation>
    <scope>NUCLEOTIDE SEQUENCE [LARGE SCALE GENOMIC DNA]</scope>
    <source>
        <strain evidence="3">DSM 11246 / JCM 15787 / PB90-1</strain>
    </source>
</reference>
<organism evidence="2 3">
    <name type="scientific">Opitutus terrae (strain DSM 11246 / JCM 15787 / PB90-1)</name>
    <dbReference type="NCBI Taxonomy" id="452637"/>
    <lineage>
        <taxon>Bacteria</taxon>
        <taxon>Pseudomonadati</taxon>
        <taxon>Verrucomicrobiota</taxon>
        <taxon>Opitutia</taxon>
        <taxon>Opitutales</taxon>
        <taxon>Opitutaceae</taxon>
        <taxon>Opitutus</taxon>
    </lineage>
</organism>
<keyword evidence="3" id="KW-1185">Reference proteome</keyword>